<dbReference type="PANTHER" id="PTHR27005">
    <property type="entry name" value="WALL-ASSOCIATED RECEPTOR KINASE-LIKE 21"/>
    <property type="match status" value="1"/>
</dbReference>
<feature type="domain" description="Protein kinase" evidence="15">
    <location>
        <begin position="26"/>
        <end position="272"/>
    </location>
</feature>
<reference evidence="16" key="2">
    <citation type="submission" date="2021-03" db="UniProtKB">
        <authorList>
            <consortium name="EnsemblPlants"/>
        </authorList>
    </citation>
    <scope>IDENTIFICATION</scope>
</reference>
<dbReference type="GO" id="GO:0005886">
    <property type="term" value="C:plasma membrane"/>
    <property type="evidence" value="ECO:0007669"/>
    <property type="project" value="TreeGrafter"/>
</dbReference>
<organism evidence="16 17">
    <name type="scientific">Chenopodium quinoa</name>
    <name type="common">Quinoa</name>
    <dbReference type="NCBI Taxonomy" id="63459"/>
    <lineage>
        <taxon>Eukaryota</taxon>
        <taxon>Viridiplantae</taxon>
        <taxon>Streptophyta</taxon>
        <taxon>Embryophyta</taxon>
        <taxon>Tracheophyta</taxon>
        <taxon>Spermatophyta</taxon>
        <taxon>Magnoliopsida</taxon>
        <taxon>eudicotyledons</taxon>
        <taxon>Gunneridae</taxon>
        <taxon>Pentapetalae</taxon>
        <taxon>Caryophyllales</taxon>
        <taxon>Chenopodiaceae</taxon>
        <taxon>Chenopodioideae</taxon>
        <taxon>Atripliceae</taxon>
        <taxon>Chenopodium</taxon>
    </lineage>
</organism>
<dbReference type="Pfam" id="PF25597">
    <property type="entry name" value="SH3_retrovirus"/>
    <property type="match status" value="1"/>
</dbReference>
<evidence type="ECO:0000256" key="14">
    <source>
        <dbReference type="SAM" id="MobiDB-lite"/>
    </source>
</evidence>
<keyword evidence="5" id="KW-0732">Signal</keyword>
<feature type="region of interest" description="Disordered" evidence="14">
    <location>
        <begin position="369"/>
        <end position="436"/>
    </location>
</feature>
<dbReference type="Pfam" id="PF00069">
    <property type="entry name" value="Pkinase"/>
    <property type="match status" value="1"/>
</dbReference>
<dbReference type="InterPro" id="IPR017441">
    <property type="entry name" value="Protein_kinase_ATP_BS"/>
</dbReference>
<dbReference type="GO" id="GO:0007166">
    <property type="term" value="P:cell surface receptor signaling pathway"/>
    <property type="evidence" value="ECO:0007669"/>
    <property type="project" value="InterPro"/>
</dbReference>
<keyword evidence="8 13" id="KW-0067">ATP-binding</keyword>
<evidence type="ECO:0000256" key="7">
    <source>
        <dbReference type="ARBA" id="ARBA00022777"/>
    </source>
</evidence>
<reference evidence="16" key="1">
    <citation type="journal article" date="2017" name="Nature">
        <title>The genome of Chenopodium quinoa.</title>
        <authorList>
            <person name="Jarvis D.E."/>
            <person name="Ho Y.S."/>
            <person name="Lightfoot D.J."/>
            <person name="Schmoeckel S.M."/>
            <person name="Li B."/>
            <person name="Borm T.J.A."/>
            <person name="Ohyanagi H."/>
            <person name="Mineta K."/>
            <person name="Michell C.T."/>
            <person name="Saber N."/>
            <person name="Kharbatia N.M."/>
            <person name="Rupper R.R."/>
            <person name="Sharp A.R."/>
            <person name="Dally N."/>
            <person name="Boughton B.A."/>
            <person name="Woo Y.H."/>
            <person name="Gao G."/>
            <person name="Schijlen E.G.W.M."/>
            <person name="Guo X."/>
            <person name="Momin A.A."/>
            <person name="Negrao S."/>
            <person name="Al-Babili S."/>
            <person name="Gehring C."/>
            <person name="Roessner U."/>
            <person name="Jung C."/>
            <person name="Murphy K."/>
            <person name="Arold S.T."/>
            <person name="Gojobori T."/>
            <person name="van der Linden C.G."/>
            <person name="van Loo E.N."/>
            <person name="Jellen E.N."/>
            <person name="Maughan P.J."/>
            <person name="Tester M."/>
        </authorList>
    </citation>
    <scope>NUCLEOTIDE SEQUENCE [LARGE SCALE GENOMIC DNA]</scope>
    <source>
        <strain evidence="16">cv. PI 614886</strain>
    </source>
</reference>
<accession>A0A803L496</accession>
<dbReference type="FunFam" id="3.30.200.20:FF:000043">
    <property type="entry name" value="Wall-associated receptor kinase 2"/>
    <property type="match status" value="1"/>
</dbReference>
<feature type="binding site" evidence="13">
    <location>
        <position position="55"/>
    </location>
    <ligand>
        <name>ATP</name>
        <dbReference type="ChEBI" id="CHEBI:30616"/>
    </ligand>
</feature>
<dbReference type="PROSITE" id="PS00107">
    <property type="entry name" value="PROTEIN_KINASE_ATP"/>
    <property type="match status" value="1"/>
</dbReference>
<dbReference type="InterPro" id="IPR045274">
    <property type="entry name" value="WAK-like"/>
</dbReference>
<dbReference type="AlphaFoldDB" id="A0A803L496"/>
<evidence type="ECO:0000256" key="1">
    <source>
        <dbReference type="ARBA" id="ARBA00004479"/>
    </source>
</evidence>
<evidence type="ECO:0000256" key="13">
    <source>
        <dbReference type="PROSITE-ProRule" id="PRU10141"/>
    </source>
</evidence>
<dbReference type="InterPro" id="IPR011009">
    <property type="entry name" value="Kinase-like_dom_sf"/>
</dbReference>
<protein>
    <recommendedName>
        <fullName evidence="15">Protein kinase domain-containing protein</fullName>
    </recommendedName>
</protein>
<evidence type="ECO:0000259" key="15">
    <source>
        <dbReference type="PROSITE" id="PS50011"/>
    </source>
</evidence>
<evidence type="ECO:0000256" key="12">
    <source>
        <dbReference type="ARBA" id="ARBA00047951"/>
    </source>
</evidence>
<evidence type="ECO:0000313" key="16">
    <source>
        <dbReference type="EnsemblPlants" id="AUR62006685-RA:cds"/>
    </source>
</evidence>
<evidence type="ECO:0000256" key="5">
    <source>
        <dbReference type="ARBA" id="ARBA00022729"/>
    </source>
</evidence>
<evidence type="ECO:0000256" key="6">
    <source>
        <dbReference type="ARBA" id="ARBA00022741"/>
    </source>
</evidence>
<dbReference type="SUPFAM" id="SSF56112">
    <property type="entry name" value="Protein kinase-like (PK-like)"/>
    <property type="match status" value="1"/>
</dbReference>
<keyword evidence="6 13" id="KW-0547">Nucleotide-binding</keyword>
<evidence type="ECO:0000256" key="9">
    <source>
        <dbReference type="ARBA" id="ARBA00022989"/>
    </source>
</evidence>
<evidence type="ECO:0000256" key="10">
    <source>
        <dbReference type="ARBA" id="ARBA00023136"/>
    </source>
</evidence>
<dbReference type="Proteomes" id="UP000596660">
    <property type="component" value="Unplaced"/>
</dbReference>
<keyword evidence="10" id="KW-0472">Membrane</keyword>
<dbReference type="EnsemblPlants" id="AUR62006685-RA">
    <property type="protein sequence ID" value="AUR62006685-RA:cds"/>
    <property type="gene ID" value="AUR62006685"/>
</dbReference>
<dbReference type="GO" id="GO:0005524">
    <property type="term" value="F:ATP binding"/>
    <property type="evidence" value="ECO:0007669"/>
    <property type="project" value="UniProtKB-UniRule"/>
</dbReference>
<dbReference type="InterPro" id="IPR000719">
    <property type="entry name" value="Prot_kinase_dom"/>
</dbReference>
<dbReference type="PROSITE" id="PS00108">
    <property type="entry name" value="PROTEIN_KINASE_ST"/>
    <property type="match status" value="1"/>
</dbReference>
<evidence type="ECO:0000256" key="4">
    <source>
        <dbReference type="ARBA" id="ARBA00022692"/>
    </source>
</evidence>
<keyword evidence="3" id="KW-0808">Transferase</keyword>
<dbReference type="PANTHER" id="PTHR27005:SF521">
    <property type="entry name" value="WALL-ASSOCIATED RECEPTOR KINASE-LIKE 6"/>
    <property type="match status" value="1"/>
</dbReference>
<comment type="catalytic activity">
    <reaction evidence="12">
        <text>L-threonyl-[protein] + ATP = O-phospho-L-threonyl-[protein] + ADP + H(+)</text>
        <dbReference type="Rhea" id="RHEA:46608"/>
        <dbReference type="Rhea" id="RHEA-COMP:11060"/>
        <dbReference type="Rhea" id="RHEA-COMP:11605"/>
        <dbReference type="ChEBI" id="CHEBI:15378"/>
        <dbReference type="ChEBI" id="CHEBI:30013"/>
        <dbReference type="ChEBI" id="CHEBI:30616"/>
        <dbReference type="ChEBI" id="CHEBI:61977"/>
        <dbReference type="ChEBI" id="CHEBI:456216"/>
    </reaction>
</comment>
<evidence type="ECO:0000256" key="2">
    <source>
        <dbReference type="ARBA" id="ARBA00022527"/>
    </source>
</evidence>
<dbReference type="InterPro" id="IPR008271">
    <property type="entry name" value="Ser/Thr_kinase_AS"/>
</dbReference>
<dbReference type="Gene3D" id="1.10.510.10">
    <property type="entry name" value="Transferase(Phosphotransferase) domain 1"/>
    <property type="match status" value="1"/>
</dbReference>
<dbReference type="Gramene" id="AUR62006685-RA">
    <property type="protein sequence ID" value="AUR62006685-RA:cds"/>
    <property type="gene ID" value="AUR62006685"/>
</dbReference>
<evidence type="ECO:0000256" key="3">
    <source>
        <dbReference type="ARBA" id="ARBA00022679"/>
    </source>
</evidence>
<keyword evidence="2" id="KW-0723">Serine/threonine-protein kinase</keyword>
<dbReference type="SMART" id="SM00220">
    <property type="entry name" value="S_TKc"/>
    <property type="match status" value="1"/>
</dbReference>
<keyword evidence="9" id="KW-1133">Transmembrane helix</keyword>
<evidence type="ECO:0000313" key="17">
    <source>
        <dbReference type="Proteomes" id="UP000596660"/>
    </source>
</evidence>
<evidence type="ECO:0000256" key="8">
    <source>
        <dbReference type="ARBA" id="ARBA00022840"/>
    </source>
</evidence>
<feature type="compositionally biased region" description="Polar residues" evidence="14">
    <location>
        <begin position="374"/>
        <end position="386"/>
    </location>
</feature>
<evidence type="ECO:0000256" key="11">
    <source>
        <dbReference type="ARBA" id="ARBA00047558"/>
    </source>
</evidence>
<comment type="catalytic activity">
    <reaction evidence="11">
        <text>L-seryl-[protein] + ATP = O-phospho-L-seryl-[protein] + ADP + H(+)</text>
        <dbReference type="Rhea" id="RHEA:17989"/>
        <dbReference type="Rhea" id="RHEA-COMP:9863"/>
        <dbReference type="Rhea" id="RHEA-COMP:11604"/>
        <dbReference type="ChEBI" id="CHEBI:15378"/>
        <dbReference type="ChEBI" id="CHEBI:29999"/>
        <dbReference type="ChEBI" id="CHEBI:30616"/>
        <dbReference type="ChEBI" id="CHEBI:83421"/>
        <dbReference type="ChEBI" id="CHEBI:456216"/>
    </reaction>
</comment>
<sequence>MSLGEGVVERTKIFTIAELQKATDQFSEDRILGQGGHGTVYKGMLGERKIVAVKKSKKLEESEMREFINEVAILSQINHKNIVKLLGCCLETEVPLLVFEFIPNGTLFHHIHYPSEEFPITWKMRLQIASDSAGALAYLHYSSSIPIFHRDIKSSNILLDEKYRGKLSDFGTSRLVATNQTHVTTRVMGTFGYLDPEYFQSNQFTEKSDVYSFGVVLVELLTGQKAIFKYVLQEDCKEELHRIATLAKRCLNLDGKRRPSMKEVLFEIEAVLSLHLPQMNEPKTPKPDKVFVNGAIQGWRVFDLETNETLVSRDVKFVEHEFPFKISAGNDISRPTYVQHMADCVSDDEWSMEEGRESVQHEEMLEYAAETTKAEGSTASPWQSTGDRGHPVAGTASSSAQLAGSPAHAGLASLDSSEHGQPQGEPAVSPNSEEQASTPQQILVVALVCLSSVASGGSQLKNVATLPFHTHLCSAKCDNRQAMNIGFVDKNNRCSTGCCIASIPDTLDQLRSIRAYSFTNNTYVLDFNPCSVAFAVANDAMPTDVADNLSQDSTYFEKFTIDRLLELEIVIRPGIRKQISYAKEIIVSALTLQEDTAANASPDSRVIPTFKVAKVCTLSNAFSFFFQ</sequence>
<dbReference type="InterPro" id="IPR057670">
    <property type="entry name" value="SH3_retrovirus"/>
</dbReference>
<keyword evidence="7" id="KW-0418">Kinase</keyword>
<name>A0A803L496_CHEQI</name>
<comment type="subcellular location">
    <subcellularLocation>
        <location evidence="1">Membrane</location>
        <topology evidence="1">Single-pass type I membrane protein</topology>
    </subcellularLocation>
</comment>
<dbReference type="GO" id="GO:0004674">
    <property type="term" value="F:protein serine/threonine kinase activity"/>
    <property type="evidence" value="ECO:0007669"/>
    <property type="project" value="UniProtKB-KW"/>
</dbReference>
<dbReference type="PROSITE" id="PS50011">
    <property type="entry name" value="PROTEIN_KINASE_DOM"/>
    <property type="match status" value="1"/>
</dbReference>
<keyword evidence="4" id="KW-0812">Transmembrane</keyword>
<proteinExistence type="predicted"/>
<dbReference type="Gene3D" id="3.30.200.20">
    <property type="entry name" value="Phosphorylase Kinase, domain 1"/>
    <property type="match status" value="1"/>
</dbReference>
<keyword evidence="17" id="KW-1185">Reference proteome</keyword>